<evidence type="ECO:0000313" key="4">
    <source>
        <dbReference type="Proteomes" id="UP000694044"/>
    </source>
</evidence>
<organism evidence="3 4">
    <name type="scientific">Phytophthora pseudosyringae</name>
    <dbReference type="NCBI Taxonomy" id="221518"/>
    <lineage>
        <taxon>Eukaryota</taxon>
        <taxon>Sar</taxon>
        <taxon>Stramenopiles</taxon>
        <taxon>Oomycota</taxon>
        <taxon>Peronosporomycetes</taxon>
        <taxon>Peronosporales</taxon>
        <taxon>Peronosporaceae</taxon>
        <taxon>Phytophthora</taxon>
    </lineage>
</organism>
<accession>A0A8T1V9N8</accession>
<dbReference type="EMBL" id="JAGDFM010000461">
    <property type="protein sequence ID" value="KAG7378007.1"/>
    <property type="molecule type" value="Genomic_DNA"/>
</dbReference>
<comment type="caution">
    <text evidence="3">The sequence shown here is derived from an EMBL/GenBank/DDBJ whole genome shotgun (WGS) entry which is preliminary data.</text>
</comment>
<feature type="region of interest" description="Disordered" evidence="2">
    <location>
        <begin position="24"/>
        <end position="78"/>
    </location>
</feature>
<protein>
    <recommendedName>
        <fullName evidence="5">M96 mating-specific protein family</fullName>
    </recommendedName>
</protein>
<evidence type="ECO:0008006" key="5">
    <source>
        <dbReference type="Google" id="ProtNLM"/>
    </source>
</evidence>
<evidence type="ECO:0000256" key="2">
    <source>
        <dbReference type="SAM" id="MobiDB-lite"/>
    </source>
</evidence>
<dbReference type="OrthoDB" id="129499at2759"/>
<evidence type="ECO:0000256" key="1">
    <source>
        <dbReference type="SAM" id="Coils"/>
    </source>
</evidence>
<dbReference type="Proteomes" id="UP000694044">
    <property type="component" value="Unassembled WGS sequence"/>
</dbReference>
<evidence type="ECO:0000313" key="3">
    <source>
        <dbReference type="EMBL" id="KAG7378007.1"/>
    </source>
</evidence>
<reference evidence="3" key="1">
    <citation type="submission" date="2021-02" db="EMBL/GenBank/DDBJ databases">
        <authorList>
            <person name="Palmer J.M."/>
        </authorList>
    </citation>
    <scope>NUCLEOTIDE SEQUENCE</scope>
    <source>
        <strain evidence="3">SCRP734</strain>
    </source>
</reference>
<proteinExistence type="predicted"/>
<name>A0A8T1V9N8_9STRA</name>
<gene>
    <name evidence="3" type="ORF">PHYPSEUDO_010691</name>
</gene>
<keyword evidence="1" id="KW-0175">Coiled coil</keyword>
<feature type="coiled-coil region" evidence="1">
    <location>
        <begin position="81"/>
        <end position="108"/>
    </location>
</feature>
<keyword evidence="4" id="KW-1185">Reference proteome</keyword>
<feature type="compositionally biased region" description="Basic residues" evidence="2">
    <location>
        <begin position="61"/>
        <end position="71"/>
    </location>
</feature>
<dbReference type="AlphaFoldDB" id="A0A8T1V9N8"/>
<feature type="compositionally biased region" description="Polar residues" evidence="2">
    <location>
        <begin position="24"/>
        <end position="50"/>
    </location>
</feature>
<sequence>MSLLLSDDDKVLEEVFALIDSSDFDSGSEQASVTQKQLLHASTSTRQPHQQPVRSDPPRPSKSKLKKKRIRRPETSSTAFHRRKKAEILALREEAQVLELRLKSIKETERLAWEKRLGNTTSDAKGDTLDGYLWLTDALQQYRRRDEAEGLNRKLKALWASQLRVSDSIRAVLLKPSTLLGLDIVCSTIPQGPTDTPTADIDMPRLRTLVDLLYLQTDTVVHDQGESLLRNFSGVTIDQHRGKTAQFHNTTPLACSIETARDFIWSDFQRLRTPGHKPHTLEKTFTMTTKTKAGVLSFDRLHSLRRYVEKDRFVVVCSDVMTLQQSGLRFRSEGWLVVSRANADPDRACVARNFKQLFLDVELTGGTREGDCALVKEIALETLIANFQEYVDCQQKRLLESPTSVGIVETENKSCIV</sequence>